<organism evidence="1 2">
    <name type="scientific">Mycena rosella</name>
    <name type="common">Pink bonnet</name>
    <name type="synonym">Agaricus rosellus</name>
    <dbReference type="NCBI Taxonomy" id="1033263"/>
    <lineage>
        <taxon>Eukaryota</taxon>
        <taxon>Fungi</taxon>
        <taxon>Dikarya</taxon>
        <taxon>Basidiomycota</taxon>
        <taxon>Agaricomycotina</taxon>
        <taxon>Agaricomycetes</taxon>
        <taxon>Agaricomycetidae</taxon>
        <taxon>Agaricales</taxon>
        <taxon>Marasmiineae</taxon>
        <taxon>Mycenaceae</taxon>
        <taxon>Mycena</taxon>
    </lineage>
</organism>
<evidence type="ECO:0000313" key="2">
    <source>
        <dbReference type="Proteomes" id="UP001221757"/>
    </source>
</evidence>
<sequence length="241" mass="26209">MSAAEEKSTLLDRIFHKSQGGKYDATPNATDGVTNRDLGGGRDGNNVLDASGKLLVASAYELGSSPYVIESYGGKGIASGRICVCALVDGEAVLNMRLDRDINYEALTSPLRVPADVARRFDSRSPVRVGLRRKLPPSESDGGLRKRIIYFKFMYGHTSIESTLLVRDSPNSIGDVVRVSLWAPGKMQQSLEATRLTKQASNQRTHVCTSKVSKGMNRVMHLARATGLTLHPAPHLSAIWK</sequence>
<dbReference type="EMBL" id="JARKIE010000241">
    <property type="protein sequence ID" value="KAJ7662394.1"/>
    <property type="molecule type" value="Genomic_DNA"/>
</dbReference>
<accession>A0AAD7CU39</accession>
<keyword evidence="2" id="KW-1185">Reference proteome</keyword>
<name>A0AAD7CU39_MYCRO</name>
<gene>
    <name evidence="1" type="ORF">B0H17DRAFT_1144339</name>
</gene>
<reference evidence="1" key="1">
    <citation type="submission" date="2023-03" db="EMBL/GenBank/DDBJ databases">
        <title>Massive genome expansion in bonnet fungi (Mycena s.s.) driven by repeated elements and novel gene families across ecological guilds.</title>
        <authorList>
            <consortium name="Lawrence Berkeley National Laboratory"/>
            <person name="Harder C.B."/>
            <person name="Miyauchi S."/>
            <person name="Viragh M."/>
            <person name="Kuo A."/>
            <person name="Thoen E."/>
            <person name="Andreopoulos B."/>
            <person name="Lu D."/>
            <person name="Skrede I."/>
            <person name="Drula E."/>
            <person name="Henrissat B."/>
            <person name="Morin E."/>
            <person name="Kohler A."/>
            <person name="Barry K."/>
            <person name="LaButti K."/>
            <person name="Morin E."/>
            <person name="Salamov A."/>
            <person name="Lipzen A."/>
            <person name="Mereny Z."/>
            <person name="Hegedus B."/>
            <person name="Baldrian P."/>
            <person name="Stursova M."/>
            <person name="Weitz H."/>
            <person name="Taylor A."/>
            <person name="Grigoriev I.V."/>
            <person name="Nagy L.G."/>
            <person name="Martin F."/>
            <person name="Kauserud H."/>
        </authorList>
    </citation>
    <scope>NUCLEOTIDE SEQUENCE</scope>
    <source>
        <strain evidence="1">CBHHK067</strain>
    </source>
</reference>
<protein>
    <submittedName>
        <fullName evidence="1">Uncharacterized protein</fullName>
    </submittedName>
</protein>
<dbReference type="AlphaFoldDB" id="A0AAD7CU39"/>
<proteinExistence type="predicted"/>
<evidence type="ECO:0000313" key="1">
    <source>
        <dbReference type="EMBL" id="KAJ7662394.1"/>
    </source>
</evidence>
<dbReference type="Proteomes" id="UP001221757">
    <property type="component" value="Unassembled WGS sequence"/>
</dbReference>
<comment type="caution">
    <text evidence="1">The sequence shown here is derived from an EMBL/GenBank/DDBJ whole genome shotgun (WGS) entry which is preliminary data.</text>
</comment>